<comment type="caution">
    <text evidence="3">The sequence shown here is derived from an EMBL/GenBank/DDBJ whole genome shotgun (WGS) entry which is preliminary data.</text>
</comment>
<keyword evidence="4" id="KW-1185">Reference proteome</keyword>
<evidence type="ECO:0000256" key="1">
    <source>
        <dbReference type="SAM" id="MobiDB-lite"/>
    </source>
</evidence>
<keyword evidence="2" id="KW-1133">Transmembrane helix</keyword>
<name>A0AAV9ECF7_ACOCL</name>
<reference evidence="3" key="2">
    <citation type="submission" date="2023-06" db="EMBL/GenBank/DDBJ databases">
        <authorList>
            <person name="Ma L."/>
            <person name="Liu K.-W."/>
            <person name="Li Z."/>
            <person name="Hsiao Y.-Y."/>
            <person name="Qi Y."/>
            <person name="Fu T."/>
            <person name="Tang G."/>
            <person name="Zhang D."/>
            <person name="Sun W.-H."/>
            <person name="Liu D.-K."/>
            <person name="Li Y."/>
            <person name="Chen G.-Z."/>
            <person name="Liu X.-D."/>
            <person name="Liao X.-Y."/>
            <person name="Jiang Y.-T."/>
            <person name="Yu X."/>
            <person name="Hao Y."/>
            <person name="Huang J."/>
            <person name="Zhao X.-W."/>
            <person name="Ke S."/>
            <person name="Chen Y.-Y."/>
            <person name="Wu W.-L."/>
            <person name="Hsu J.-L."/>
            <person name="Lin Y.-F."/>
            <person name="Huang M.-D."/>
            <person name="Li C.-Y."/>
            <person name="Huang L."/>
            <person name="Wang Z.-W."/>
            <person name="Zhao X."/>
            <person name="Zhong W.-Y."/>
            <person name="Peng D.-H."/>
            <person name="Ahmad S."/>
            <person name="Lan S."/>
            <person name="Zhang J.-S."/>
            <person name="Tsai W.-C."/>
            <person name="Van De Peer Y."/>
            <person name="Liu Z.-J."/>
        </authorList>
    </citation>
    <scope>NUCLEOTIDE SEQUENCE</scope>
    <source>
        <strain evidence="3">CP</strain>
        <tissue evidence="3">Leaves</tissue>
    </source>
</reference>
<evidence type="ECO:0000313" key="3">
    <source>
        <dbReference type="EMBL" id="KAK1310013.1"/>
    </source>
</evidence>
<feature type="region of interest" description="Disordered" evidence="1">
    <location>
        <begin position="64"/>
        <end position="83"/>
    </location>
</feature>
<feature type="compositionally biased region" description="Low complexity" evidence="1">
    <location>
        <begin position="64"/>
        <end position="74"/>
    </location>
</feature>
<gene>
    <name evidence="3" type="ORF">QJS10_CPA08g00641</name>
</gene>
<dbReference type="EMBL" id="JAUJYO010000008">
    <property type="protein sequence ID" value="KAK1310013.1"/>
    <property type="molecule type" value="Genomic_DNA"/>
</dbReference>
<dbReference type="Proteomes" id="UP001180020">
    <property type="component" value="Unassembled WGS sequence"/>
</dbReference>
<evidence type="ECO:0000313" key="4">
    <source>
        <dbReference type="Proteomes" id="UP001180020"/>
    </source>
</evidence>
<proteinExistence type="predicted"/>
<evidence type="ECO:0000256" key="2">
    <source>
        <dbReference type="SAM" id="Phobius"/>
    </source>
</evidence>
<keyword evidence="2" id="KW-0472">Membrane</keyword>
<dbReference type="AlphaFoldDB" id="A0AAV9ECF7"/>
<sequence>MPLSPPLDSLFSLSPLSLSLPLPLLSPLILLFSSTQNNKRERERGKKSKPSVFLLSSSSHNSSLRHLLSSTRPPSGTPLPPHHRHHLRKTFNVLRGWMVAQVGWLLSLLWKGSAFHQVRWLLSHDFRLGGCCCETLLFVWCHRLNGWFILLFECF</sequence>
<reference evidence="3" key="1">
    <citation type="journal article" date="2023" name="Nat. Commun.">
        <title>Diploid and tetraploid genomes of Acorus and the evolution of monocots.</title>
        <authorList>
            <person name="Ma L."/>
            <person name="Liu K.W."/>
            <person name="Li Z."/>
            <person name="Hsiao Y.Y."/>
            <person name="Qi Y."/>
            <person name="Fu T."/>
            <person name="Tang G.D."/>
            <person name="Zhang D."/>
            <person name="Sun W.H."/>
            <person name="Liu D.K."/>
            <person name="Li Y."/>
            <person name="Chen G.Z."/>
            <person name="Liu X.D."/>
            <person name="Liao X.Y."/>
            <person name="Jiang Y.T."/>
            <person name="Yu X."/>
            <person name="Hao Y."/>
            <person name="Huang J."/>
            <person name="Zhao X.W."/>
            <person name="Ke S."/>
            <person name="Chen Y.Y."/>
            <person name="Wu W.L."/>
            <person name="Hsu J.L."/>
            <person name="Lin Y.F."/>
            <person name="Huang M.D."/>
            <person name="Li C.Y."/>
            <person name="Huang L."/>
            <person name="Wang Z.W."/>
            <person name="Zhao X."/>
            <person name="Zhong W.Y."/>
            <person name="Peng D.H."/>
            <person name="Ahmad S."/>
            <person name="Lan S."/>
            <person name="Zhang J.S."/>
            <person name="Tsai W.C."/>
            <person name="Van de Peer Y."/>
            <person name="Liu Z.J."/>
        </authorList>
    </citation>
    <scope>NUCLEOTIDE SEQUENCE</scope>
    <source>
        <strain evidence="3">CP</strain>
    </source>
</reference>
<accession>A0AAV9ECF7</accession>
<keyword evidence="2" id="KW-0812">Transmembrane</keyword>
<feature type="transmembrane region" description="Helical" evidence="2">
    <location>
        <begin position="12"/>
        <end position="32"/>
    </location>
</feature>
<protein>
    <submittedName>
        <fullName evidence="3">Uncharacterized protein</fullName>
    </submittedName>
</protein>
<organism evidence="3 4">
    <name type="scientific">Acorus calamus</name>
    <name type="common">Sweet flag</name>
    <dbReference type="NCBI Taxonomy" id="4465"/>
    <lineage>
        <taxon>Eukaryota</taxon>
        <taxon>Viridiplantae</taxon>
        <taxon>Streptophyta</taxon>
        <taxon>Embryophyta</taxon>
        <taxon>Tracheophyta</taxon>
        <taxon>Spermatophyta</taxon>
        <taxon>Magnoliopsida</taxon>
        <taxon>Liliopsida</taxon>
        <taxon>Acoraceae</taxon>
        <taxon>Acorus</taxon>
    </lineage>
</organism>